<protein>
    <recommendedName>
        <fullName evidence="2">DUF4440 domain-containing protein</fullName>
    </recommendedName>
</protein>
<sequence>MVKELIASAIVAGVASVAAAAHSSEGRKMTEEEKNILATVEAMTSSLEKGDVDGIMSTYRDGAAIMFEPGQSVTDSSIARQIFSQMTAAKPEVSYSGHEVYVSGDTAVHIAPWSMVGTAPDGTKIEQAGLSVAVLRVQADGSWKMVIDNPYGARLLAE</sequence>
<dbReference type="Proteomes" id="UP000251800">
    <property type="component" value="Unassembled WGS sequence"/>
</dbReference>
<dbReference type="InterPro" id="IPR032710">
    <property type="entry name" value="NTF2-like_dom_sf"/>
</dbReference>
<evidence type="ECO:0000259" key="2">
    <source>
        <dbReference type="Pfam" id="PF14534"/>
    </source>
</evidence>
<keyword evidence="4" id="KW-1185">Reference proteome</keyword>
<keyword evidence="1" id="KW-0732">Signal</keyword>
<dbReference type="SUPFAM" id="SSF54427">
    <property type="entry name" value="NTF2-like"/>
    <property type="match status" value="1"/>
</dbReference>
<accession>A0A363UJ21</accession>
<dbReference type="EMBL" id="QEQK01000011">
    <property type="protein sequence ID" value="PWN55418.1"/>
    <property type="molecule type" value="Genomic_DNA"/>
</dbReference>
<gene>
    <name evidence="3" type="ORF">DEH80_13150</name>
</gene>
<dbReference type="AlphaFoldDB" id="A0A363UJ21"/>
<evidence type="ECO:0000313" key="4">
    <source>
        <dbReference type="Proteomes" id="UP000251800"/>
    </source>
</evidence>
<dbReference type="Gene3D" id="3.10.450.50">
    <property type="match status" value="1"/>
</dbReference>
<comment type="caution">
    <text evidence="3">The sequence shown here is derived from an EMBL/GenBank/DDBJ whole genome shotgun (WGS) entry which is preliminary data.</text>
</comment>
<dbReference type="Pfam" id="PF14534">
    <property type="entry name" value="DUF4440"/>
    <property type="match status" value="1"/>
</dbReference>
<evidence type="ECO:0000256" key="1">
    <source>
        <dbReference type="SAM" id="SignalP"/>
    </source>
</evidence>
<evidence type="ECO:0000313" key="3">
    <source>
        <dbReference type="EMBL" id="PWN55418.1"/>
    </source>
</evidence>
<feature type="chain" id="PRO_5016893140" description="DUF4440 domain-containing protein" evidence="1">
    <location>
        <begin position="21"/>
        <end position="158"/>
    </location>
</feature>
<feature type="signal peptide" evidence="1">
    <location>
        <begin position="1"/>
        <end position="20"/>
    </location>
</feature>
<organism evidence="3 4">
    <name type="scientific">Abyssibacter profundi</name>
    <dbReference type="NCBI Taxonomy" id="2182787"/>
    <lineage>
        <taxon>Bacteria</taxon>
        <taxon>Pseudomonadati</taxon>
        <taxon>Pseudomonadota</taxon>
        <taxon>Gammaproteobacteria</taxon>
        <taxon>Chromatiales</taxon>
        <taxon>Oceanococcaceae</taxon>
        <taxon>Abyssibacter</taxon>
    </lineage>
</organism>
<reference evidence="3 4" key="1">
    <citation type="submission" date="2018-05" db="EMBL/GenBank/DDBJ databases">
        <title>Abyssibacter profundi OUC007T gen. nov., sp. nov, a marine bacterium isolated from seawater of the Mariana Trench.</title>
        <authorList>
            <person name="Zhou S."/>
        </authorList>
    </citation>
    <scope>NUCLEOTIDE SEQUENCE [LARGE SCALE GENOMIC DNA]</scope>
    <source>
        <strain evidence="3 4">OUC007</strain>
    </source>
</reference>
<dbReference type="RefSeq" id="WP_109720959.1">
    <property type="nucleotide sequence ID" value="NZ_QEQK01000011.1"/>
</dbReference>
<proteinExistence type="predicted"/>
<feature type="domain" description="DUF4440" evidence="2">
    <location>
        <begin position="36"/>
        <end position="145"/>
    </location>
</feature>
<name>A0A363UJ21_9GAMM</name>
<dbReference type="OrthoDB" id="1633822at2"/>
<dbReference type="InterPro" id="IPR027843">
    <property type="entry name" value="DUF4440"/>
</dbReference>